<dbReference type="Proteomes" id="UP000187203">
    <property type="component" value="Unassembled WGS sequence"/>
</dbReference>
<organism evidence="1 2">
    <name type="scientific">Corchorus olitorius</name>
    <dbReference type="NCBI Taxonomy" id="93759"/>
    <lineage>
        <taxon>Eukaryota</taxon>
        <taxon>Viridiplantae</taxon>
        <taxon>Streptophyta</taxon>
        <taxon>Embryophyta</taxon>
        <taxon>Tracheophyta</taxon>
        <taxon>Spermatophyta</taxon>
        <taxon>Magnoliopsida</taxon>
        <taxon>eudicotyledons</taxon>
        <taxon>Gunneridae</taxon>
        <taxon>Pentapetalae</taxon>
        <taxon>rosids</taxon>
        <taxon>malvids</taxon>
        <taxon>Malvales</taxon>
        <taxon>Malvaceae</taxon>
        <taxon>Grewioideae</taxon>
        <taxon>Apeibeae</taxon>
        <taxon>Corchorus</taxon>
    </lineage>
</organism>
<gene>
    <name evidence="1" type="ORF">COLO4_07094</name>
</gene>
<reference evidence="2" key="1">
    <citation type="submission" date="2013-09" db="EMBL/GenBank/DDBJ databases">
        <title>Corchorus olitorius genome sequencing.</title>
        <authorList>
            <person name="Alam M."/>
            <person name="Haque M.S."/>
            <person name="Islam M.S."/>
            <person name="Emdad E.M."/>
            <person name="Islam M.M."/>
            <person name="Ahmed B."/>
            <person name="Halim A."/>
            <person name="Hossen Q.M.M."/>
            <person name="Hossain M.Z."/>
            <person name="Ahmed R."/>
            <person name="Khan M.M."/>
            <person name="Islam R."/>
            <person name="Rashid M.M."/>
            <person name="Khan S.A."/>
            <person name="Rahman M.S."/>
            <person name="Alam M."/>
            <person name="Yahiya A.S."/>
            <person name="Khan M.S."/>
            <person name="Azam M.S."/>
            <person name="Haque T."/>
            <person name="Lashkar M.Z.H."/>
            <person name="Akhand A.I."/>
            <person name="Morshed G."/>
            <person name="Roy S."/>
            <person name="Uddin K.S."/>
            <person name="Rabeya T."/>
            <person name="Hossain A.S."/>
            <person name="Chowdhury A."/>
            <person name="Snigdha A.R."/>
            <person name="Mortoza M.S."/>
            <person name="Matin S.A."/>
            <person name="Hoque S.M.E."/>
            <person name="Islam M.K."/>
            <person name="Roy D.K."/>
            <person name="Haider R."/>
            <person name="Moosa M.M."/>
            <person name="Elias S.M."/>
            <person name="Hasan A.M."/>
            <person name="Jahan S."/>
            <person name="Shafiuddin M."/>
            <person name="Mahmood N."/>
            <person name="Shommy N.S."/>
        </authorList>
    </citation>
    <scope>NUCLEOTIDE SEQUENCE [LARGE SCALE GENOMIC DNA]</scope>
    <source>
        <strain evidence="2">cv. O-4</strain>
    </source>
</reference>
<dbReference type="EMBL" id="AWUE01013075">
    <property type="protein sequence ID" value="OMP07734.1"/>
    <property type="molecule type" value="Genomic_DNA"/>
</dbReference>
<comment type="caution">
    <text evidence="1">The sequence shown here is derived from an EMBL/GenBank/DDBJ whole genome shotgun (WGS) entry which is preliminary data.</text>
</comment>
<keyword evidence="2" id="KW-1185">Reference proteome</keyword>
<protein>
    <submittedName>
        <fullName evidence="1">Uncharacterized protein</fullName>
    </submittedName>
</protein>
<name>A0A1R3KL04_9ROSI</name>
<accession>A0A1R3KL04</accession>
<dbReference type="AlphaFoldDB" id="A0A1R3KL04"/>
<evidence type="ECO:0000313" key="1">
    <source>
        <dbReference type="EMBL" id="OMP07734.1"/>
    </source>
</evidence>
<proteinExistence type="predicted"/>
<evidence type="ECO:0000313" key="2">
    <source>
        <dbReference type="Proteomes" id="UP000187203"/>
    </source>
</evidence>
<sequence>MKKTVMVNLLICEIRFRYMCERQKDNSMVLALCCPGLNHITNWLCNVDKSKL</sequence>